<name>G7HU43_9CORY</name>
<evidence type="ECO:0000313" key="2">
    <source>
        <dbReference type="Proteomes" id="UP000004840"/>
    </source>
</evidence>
<gene>
    <name evidence="1" type="ORF">CCAS_00435</name>
</gene>
<comment type="caution">
    <text evidence="1">The sequence shown here is derived from an EMBL/GenBank/DDBJ whole genome shotgun (WGS) entry which is preliminary data.</text>
</comment>
<evidence type="ECO:0000313" key="1">
    <source>
        <dbReference type="EMBL" id="CCE53708.1"/>
    </source>
</evidence>
<protein>
    <submittedName>
        <fullName evidence="1">Uncharacterized protein</fullName>
    </submittedName>
</protein>
<dbReference type="AlphaFoldDB" id="G7HU43"/>
<organism evidence="1 2">
    <name type="scientific">Corynebacterium casei UCMA 3821</name>
    <dbReference type="NCBI Taxonomy" id="1110505"/>
    <lineage>
        <taxon>Bacteria</taxon>
        <taxon>Bacillati</taxon>
        <taxon>Actinomycetota</taxon>
        <taxon>Actinomycetes</taxon>
        <taxon>Mycobacteriales</taxon>
        <taxon>Corynebacteriaceae</taxon>
        <taxon>Corynebacterium</taxon>
    </lineage>
</organism>
<proteinExistence type="predicted"/>
<sequence>MKHLSRTIPPTAEIAKTNDRTSLIVQIWLASALGASDSSIRDYVEKQPRFRSEYEKVPDPSTLQLDS</sequence>
<accession>G7HU43</accession>
<dbReference type="Proteomes" id="UP000004840">
    <property type="component" value="Unassembled WGS sequence"/>
</dbReference>
<dbReference type="EMBL" id="CAFW01000009">
    <property type="protein sequence ID" value="CCE53708.1"/>
    <property type="molecule type" value="Genomic_DNA"/>
</dbReference>
<reference evidence="1 2" key="1">
    <citation type="journal article" date="2012" name="J. Bacteriol.">
        <title>Genome Sequence of Corynebacterium casei UCMA 3821, Isolated from a Smear-Ripened Cheese.</title>
        <authorList>
            <person name="Monnet C."/>
            <person name="Loux V."/>
            <person name="Bento P."/>
            <person name="Gibrat J.F."/>
            <person name="Straub C."/>
            <person name="Bonnarme P."/>
            <person name="Landaud S."/>
            <person name="Irlinger F."/>
        </authorList>
    </citation>
    <scope>NUCLEOTIDE SEQUENCE [LARGE SCALE GENOMIC DNA]</scope>
    <source>
        <strain evidence="1 2">UCMA 3821</strain>
    </source>
</reference>